<dbReference type="Gene3D" id="3.40.190.150">
    <property type="entry name" value="Bordetella uptake gene, domain 1"/>
    <property type="match status" value="1"/>
</dbReference>
<dbReference type="Gene3D" id="3.40.190.10">
    <property type="entry name" value="Periplasmic binding protein-like II"/>
    <property type="match status" value="1"/>
</dbReference>
<sequence>MGISSIGRRGALALGAACLVARHGRAATAIDRTARIVIGLPPGAGTDVLARLLAEQLRGRYAPQVVVENRPGASVRLAVEHVKASPPDGATILVTPLPVMTLTPVAFPRTTRYDPVADFAPVATLGTVRFCWMVRPDHPAQTLPSFLAWAKAKGGASFAPPVLGAPQHMIGLAVSRLSGAPLTAVSYRGSGPAMQDLLAGQIDAFVGITGDGVPAARAGQVRLLAVSGASRLASLPDMPTLAEAGFPGLPEDEAAGAAFLPAGASPALVESLHGAVAAAVEGPALRERLAAAEIAPLVLPPAALAARIRAEREGYAEMVRANGFKPEE</sequence>
<dbReference type="PIRSF" id="PIRSF017082">
    <property type="entry name" value="YflP"/>
    <property type="match status" value="1"/>
</dbReference>
<comment type="caution">
    <text evidence="2">The sequence shown here is derived from an EMBL/GenBank/DDBJ whole genome shotgun (WGS) entry which is preliminary data.</text>
</comment>
<evidence type="ECO:0000313" key="3">
    <source>
        <dbReference type="Proteomes" id="UP001501588"/>
    </source>
</evidence>
<keyword evidence="3" id="KW-1185">Reference proteome</keyword>
<proteinExistence type="inferred from homology"/>
<accession>A0ABN1EL62</accession>
<reference evidence="2 3" key="1">
    <citation type="journal article" date="2019" name="Int. J. Syst. Evol. Microbiol.">
        <title>The Global Catalogue of Microorganisms (GCM) 10K type strain sequencing project: providing services to taxonomists for standard genome sequencing and annotation.</title>
        <authorList>
            <consortium name="The Broad Institute Genomics Platform"/>
            <consortium name="The Broad Institute Genome Sequencing Center for Infectious Disease"/>
            <person name="Wu L."/>
            <person name="Ma J."/>
        </authorList>
    </citation>
    <scope>NUCLEOTIDE SEQUENCE [LARGE SCALE GENOMIC DNA]</scope>
    <source>
        <strain evidence="2 3">JCM 9933</strain>
    </source>
</reference>
<dbReference type="SUPFAM" id="SSF53850">
    <property type="entry name" value="Periplasmic binding protein-like II"/>
    <property type="match status" value="1"/>
</dbReference>
<protein>
    <submittedName>
        <fullName evidence="2">Tripartite tricarboxylate transporter substrate binding protein</fullName>
    </submittedName>
</protein>
<organism evidence="2 3">
    <name type="scientific">Craurococcus roseus</name>
    <dbReference type="NCBI Taxonomy" id="77585"/>
    <lineage>
        <taxon>Bacteria</taxon>
        <taxon>Pseudomonadati</taxon>
        <taxon>Pseudomonadota</taxon>
        <taxon>Alphaproteobacteria</taxon>
        <taxon>Acetobacterales</taxon>
        <taxon>Acetobacteraceae</taxon>
        <taxon>Craurococcus</taxon>
    </lineage>
</organism>
<dbReference type="Proteomes" id="UP001501588">
    <property type="component" value="Unassembled WGS sequence"/>
</dbReference>
<dbReference type="RefSeq" id="WP_343893409.1">
    <property type="nucleotide sequence ID" value="NZ_BAAAFZ010000006.1"/>
</dbReference>
<dbReference type="InterPro" id="IPR005064">
    <property type="entry name" value="BUG"/>
</dbReference>
<dbReference type="PANTHER" id="PTHR42928">
    <property type="entry name" value="TRICARBOXYLATE-BINDING PROTEIN"/>
    <property type="match status" value="1"/>
</dbReference>
<comment type="similarity">
    <text evidence="1">Belongs to the UPF0065 (bug) family.</text>
</comment>
<evidence type="ECO:0000313" key="2">
    <source>
        <dbReference type="EMBL" id="GAA0568636.1"/>
    </source>
</evidence>
<dbReference type="InterPro" id="IPR042100">
    <property type="entry name" value="Bug_dom1"/>
</dbReference>
<dbReference type="EMBL" id="BAAAFZ010000006">
    <property type="protein sequence ID" value="GAA0568636.1"/>
    <property type="molecule type" value="Genomic_DNA"/>
</dbReference>
<evidence type="ECO:0000256" key="1">
    <source>
        <dbReference type="ARBA" id="ARBA00006987"/>
    </source>
</evidence>
<dbReference type="Pfam" id="PF03401">
    <property type="entry name" value="TctC"/>
    <property type="match status" value="1"/>
</dbReference>
<dbReference type="PANTHER" id="PTHR42928:SF5">
    <property type="entry name" value="BLR1237 PROTEIN"/>
    <property type="match status" value="1"/>
</dbReference>
<name>A0ABN1EL62_9PROT</name>
<gene>
    <name evidence="2" type="ORF">GCM10009416_03510</name>
</gene>